<sequence length="87" mass="10699">MMTFWLLVLIMVTLNPRWPEATSASMFQFLEGRNTESDQNWSHLLPTNFYSEINQQYYRRFRRQTRIGKGKWMQPPLLFEYARYIQE</sequence>
<dbReference type="GO" id="GO:0007305">
    <property type="term" value="P:vitelline membrane formation involved in chorion-containing eggshell formation"/>
    <property type="evidence" value="ECO:0007669"/>
    <property type="project" value="EnsemblMetazoa"/>
</dbReference>
<dbReference type="eggNOG" id="ENOG502TF9B">
    <property type="taxonomic scope" value="Eukaryota"/>
</dbReference>
<evidence type="ECO:0000256" key="1">
    <source>
        <dbReference type="SAM" id="SignalP"/>
    </source>
</evidence>
<dbReference type="STRING" id="7217.B3MMP3"/>
<dbReference type="OMA" id="QYPFEYA"/>
<organism evidence="2 3">
    <name type="scientific">Drosophila ananassae</name>
    <name type="common">Fruit fly</name>
    <dbReference type="NCBI Taxonomy" id="7217"/>
    <lineage>
        <taxon>Eukaryota</taxon>
        <taxon>Metazoa</taxon>
        <taxon>Ecdysozoa</taxon>
        <taxon>Arthropoda</taxon>
        <taxon>Hexapoda</taxon>
        <taxon>Insecta</taxon>
        <taxon>Pterygota</taxon>
        <taxon>Neoptera</taxon>
        <taxon>Endopterygota</taxon>
        <taxon>Diptera</taxon>
        <taxon>Brachycera</taxon>
        <taxon>Muscomorpha</taxon>
        <taxon>Ephydroidea</taxon>
        <taxon>Drosophilidae</taxon>
        <taxon>Drosophila</taxon>
        <taxon>Sophophora</taxon>
    </lineage>
</organism>
<dbReference type="EMBL" id="CH902620">
    <property type="protein sequence ID" value="EDV31934.1"/>
    <property type="molecule type" value="Genomic_DNA"/>
</dbReference>
<dbReference type="GeneID" id="6502419"/>
<reference evidence="2 3" key="1">
    <citation type="journal article" date="2007" name="Nature">
        <title>Evolution of genes and genomes on the Drosophila phylogeny.</title>
        <authorList>
            <consortium name="Drosophila 12 Genomes Consortium"/>
            <person name="Clark A.G."/>
            <person name="Eisen M.B."/>
            <person name="Smith D.R."/>
            <person name="Bergman C.M."/>
            <person name="Oliver B."/>
            <person name="Markow T.A."/>
            <person name="Kaufman T.C."/>
            <person name="Kellis M."/>
            <person name="Gelbart W."/>
            <person name="Iyer V.N."/>
            <person name="Pollard D.A."/>
            <person name="Sackton T.B."/>
            <person name="Larracuente A.M."/>
            <person name="Singh N.D."/>
            <person name="Abad J.P."/>
            <person name="Abt D.N."/>
            <person name="Adryan B."/>
            <person name="Aguade M."/>
            <person name="Akashi H."/>
            <person name="Anderson W.W."/>
            <person name="Aquadro C.F."/>
            <person name="Ardell D.H."/>
            <person name="Arguello R."/>
            <person name="Artieri C.G."/>
            <person name="Barbash D.A."/>
            <person name="Barker D."/>
            <person name="Barsanti P."/>
            <person name="Batterham P."/>
            <person name="Batzoglou S."/>
            <person name="Begun D."/>
            <person name="Bhutkar A."/>
            <person name="Blanco E."/>
            <person name="Bosak S.A."/>
            <person name="Bradley R.K."/>
            <person name="Brand A.D."/>
            <person name="Brent M.R."/>
            <person name="Brooks A.N."/>
            <person name="Brown R.H."/>
            <person name="Butlin R.K."/>
            <person name="Caggese C."/>
            <person name="Calvi B.R."/>
            <person name="Bernardo de Carvalho A."/>
            <person name="Caspi A."/>
            <person name="Castrezana S."/>
            <person name="Celniker S.E."/>
            <person name="Chang J.L."/>
            <person name="Chapple C."/>
            <person name="Chatterji S."/>
            <person name="Chinwalla A."/>
            <person name="Civetta A."/>
            <person name="Clifton S.W."/>
            <person name="Comeron J.M."/>
            <person name="Costello J.C."/>
            <person name="Coyne J.A."/>
            <person name="Daub J."/>
            <person name="David R.G."/>
            <person name="Delcher A.L."/>
            <person name="Delehaunty K."/>
            <person name="Do C.B."/>
            <person name="Ebling H."/>
            <person name="Edwards K."/>
            <person name="Eickbush T."/>
            <person name="Evans J.D."/>
            <person name="Filipski A."/>
            <person name="Findeiss S."/>
            <person name="Freyhult E."/>
            <person name="Fulton L."/>
            <person name="Fulton R."/>
            <person name="Garcia A.C."/>
            <person name="Gardiner A."/>
            <person name="Garfield D.A."/>
            <person name="Garvin B.E."/>
            <person name="Gibson G."/>
            <person name="Gilbert D."/>
            <person name="Gnerre S."/>
            <person name="Godfrey J."/>
            <person name="Good R."/>
            <person name="Gotea V."/>
            <person name="Gravely B."/>
            <person name="Greenberg A.J."/>
            <person name="Griffiths-Jones S."/>
            <person name="Gross S."/>
            <person name="Guigo R."/>
            <person name="Gustafson E.A."/>
            <person name="Haerty W."/>
            <person name="Hahn M.W."/>
            <person name="Halligan D.L."/>
            <person name="Halpern A.L."/>
            <person name="Halter G.M."/>
            <person name="Han M.V."/>
            <person name="Heger A."/>
            <person name="Hillier L."/>
            <person name="Hinrichs A.S."/>
            <person name="Holmes I."/>
            <person name="Hoskins R.A."/>
            <person name="Hubisz M.J."/>
            <person name="Hultmark D."/>
            <person name="Huntley M.A."/>
            <person name="Jaffe D.B."/>
            <person name="Jagadeeshan S."/>
            <person name="Jeck W.R."/>
            <person name="Johnson J."/>
            <person name="Jones C.D."/>
            <person name="Jordan W.C."/>
            <person name="Karpen G.H."/>
            <person name="Kataoka E."/>
            <person name="Keightley P.D."/>
            <person name="Kheradpour P."/>
            <person name="Kirkness E.F."/>
            <person name="Koerich L.B."/>
            <person name="Kristiansen K."/>
            <person name="Kudrna D."/>
            <person name="Kulathinal R.J."/>
            <person name="Kumar S."/>
            <person name="Kwok R."/>
            <person name="Lander E."/>
            <person name="Langley C.H."/>
            <person name="Lapoint R."/>
            <person name="Lazzaro B.P."/>
            <person name="Lee S.J."/>
            <person name="Levesque L."/>
            <person name="Li R."/>
            <person name="Lin C.F."/>
            <person name="Lin M.F."/>
            <person name="Lindblad-Toh K."/>
            <person name="Llopart A."/>
            <person name="Long M."/>
            <person name="Low L."/>
            <person name="Lozovsky E."/>
            <person name="Lu J."/>
            <person name="Luo M."/>
            <person name="Machado C.A."/>
            <person name="Makalowski W."/>
            <person name="Marzo M."/>
            <person name="Matsuda M."/>
            <person name="Matzkin L."/>
            <person name="McAllister B."/>
            <person name="McBride C.S."/>
            <person name="McKernan B."/>
            <person name="McKernan K."/>
            <person name="Mendez-Lago M."/>
            <person name="Minx P."/>
            <person name="Mollenhauer M.U."/>
            <person name="Montooth K."/>
            <person name="Mount S.M."/>
            <person name="Mu X."/>
            <person name="Myers E."/>
            <person name="Negre B."/>
            <person name="Newfeld S."/>
            <person name="Nielsen R."/>
            <person name="Noor M.A."/>
            <person name="O'Grady P."/>
            <person name="Pachter L."/>
            <person name="Papaceit M."/>
            <person name="Parisi M.J."/>
            <person name="Parisi M."/>
            <person name="Parts L."/>
            <person name="Pedersen J.S."/>
            <person name="Pesole G."/>
            <person name="Phillippy A.M."/>
            <person name="Ponting C.P."/>
            <person name="Pop M."/>
            <person name="Porcelli D."/>
            <person name="Powell J.R."/>
            <person name="Prohaska S."/>
            <person name="Pruitt K."/>
            <person name="Puig M."/>
            <person name="Quesneville H."/>
            <person name="Ram K.R."/>
            <person name="Rand D."/>
            <person name="Rasmussen M.D."/>
            <person name="Reed L.K."/>
            <person name="Reenan R."/>
            <person name="Reily A."/>
            <person name="Remington K.A."/>
            <person name="Rieger T.T."/>
            <person name="Ritchie M.G."/>
            <person name="Robin C."/>
            <person name="Rogers Y.H."/>
            <person name="Rohde C."/>
            <person name="Rozas J."/>
            <person name="Rubenfield M.J."/>
            <person name="Ruiz A."/>
            <person name="Russo S."/>
            <person name="Salzberg S.L."/>
            <person name="Sanchez-Gracia A."/>
            <person name="Saranga D.J."/>
            <person name="Sato H."/>
            <person name="Schaeffer S.W."/>
            <person name="Schatz M.C."/>
            <person name="Schlenke T."/>
            <person name="Schwartz R."/>
            <person name="Segarra C."/>
            <person name="Singh R.S."/>
            <person name="Sirot L."/>
            <person name="Sirota M."/>
            <person name="Sisneros N.B."/>
            <person name="Smith C.D."/>
            <person name="Smith T.F."/>
            <person name="Spieth J."/>
            <person name="Stage D.E."/>
            <person name="Stark A."/>
            <person name="Stephan W."/>
            <person name="Strausberg R.L."/>
            <person name="Strempel S."/>
            <person name="Sturgill D."/>
            <person name="Sutton G."/>
            <person name="Sutton G.G."/>
            <person name="Tao W."/>
            <person name="Teichmann S."/>
            <person name="Tobari Y.N."/>
            <person name="Tomimura Y."/>
            <person name="Tsolas J.M."/>
            <person name="Valente V.L."/>
            <person name="Venter E."/>
            <person name="Venter J.C."/>
            <person name="Vicario S."/>
            <person name="Vieira F.G."/>
            <person name="Vilella A.J."/>
            <person name="Villasante A."/>
            <person name="Walenz B."/>
            <person name="Wang J."/>
            <person name="Wasserman M."/>
            <person name="Watts T."/>
            <person name="Wilson D."/>
            <person name="Wilson R.K."/>
            <person name="Wing R.A."/>
            <person name="Wolfner M.F."/>
            <person name="Wong A."/>
            <person name="Wong G.K."/>
            <person name="Wu C.I."/>
            <person name="Wu G."/>
            <person name="Yamamoto D."/>
            <person name="Yang H.P."/>
            <person name="Yang S.P."/>
            <person name="Yorke J.A."/>
            <person name="Yoshida K."/>
            <person name="Zdobnov E."/>
            <person name="Zhang P."/>
            <person name="Zhang Y."/>
            <person name="Zimin A.V."/>
            <person name="Baldwin J."/>
            <person name="Abdouelleil A."/>
            <person name="Abdulkadir J."/>
            <person name="Abebe A."/>
            <person name="Abera B."/>
            <person name="Abreu J."/>
            <person name="Acer S.C."/>
            <person name="Aftuck L."/>
            <person name="Alexander A."/>
            <person name="An P."/>
            <person name="Anderson E."/>
            <person name="Anderson S."/>
            <person name="Arachi H."/>
            <person name="Azer M."/>
            <person name="Bachantsang P."/>
            <person name="Barry A."/>
            <person name="Bayul T."/>
            <person name="Berlin A."/>
            <person name="Bessette D."/>
            <person name="Bloom T."/>
            <person name="Blye J."/>
            <person name="Boguslavskiy L."/>
            <person name="Bonnet C."/>
            <person name="Boukhgalter B."/>
            <person name="Bourzgui I."/>
            <person name="Brown A."/>
            <person name="Cahill P."/>
            <person name="Channer S."/>
            <person name="Cheshatsang Y."/>
            <person name="Chuda L."/>
            <person name="Citroen M."/>
            <person name="Collymore A."/>
            <person name="Cooke P."/>
            <person name="Costello M."/>
            <person name="D'Aco K."/>
            <person name="Daza R."/>
            <person name="De Haan G."/>
            <person name="DeGray S."/>
            <person name="DeMaso C."/>
            <person name="Dhargay N."/>
            <person name="Dooley K."/>
            <person name="Dooley E."/>
            <person name="Doricent M."/>
            <person name="Dorje P."/>
            <person name="Dorjee K."/>
            <person name="Dupes A."/>
            <person name="Elong R."/>
            <person name="Falk J."/>
            <person name="Farina A."/>
            <person name="Faro S."/>
            <person name="Ferguson D."/>
            <person name="Fisher S."/>
            <person name="Foley C.D."/>
            <person name="Franke A."/>
            <person name="Friedrich D."/>
            <person name="Gadbois L."/>
            <person name="Gearin G."/>
            <person name="Gearin C.R."/>
            <person name="Giannoukos G."/>
            <person name="Goode T."/>
            <person name="Graham J."/>
            <person name="Grandbois E."/>
            <person name="Grewal S."/>
            <person name="Gyaltsen K."/>
            <person name="Hafez N."/>
            <person name="Hagos B."/>
            <person name="Hall J."/>
            <person name="Henson C."/>
            <person name="Hollinger A."/>
            <person name="Honan T."/>
            <person name="Huard M.D."/>
            <person name="Hughes L."/>
            <person name="Hurhula B."/>
            <person name="Husby M.E."/>
            <person name="Kamat A."/>
            <person name="Kanga B."/>
            <person name="Kashin S."/>
            <person name="Khazanovich D."/>
            <person name="Kisner P."/>
            <person name="Lance K."/>
            <person name="Lara M."/>
            <person name="Lee W."/>
            <person name="Lennon N."/>
            <person name="Letendre F."/>
            <person name="LeVine R."/>
            <person name="Lipovsky A."/>
            <person name="Liu X."/>
            <person name="Liu J."/>
            <person name="Liu S."/>
            <person name="Lokyitsang T."/>
            <person name="Lokyitsang Y."/>
            <person name="Lubonja R."/>
            <person name="Lui A."/>
            <person name="MacDonald P."/>
            <person name="Magnisalis V."/>
            <person name="Maru K."/>
            <person name="Matthews C."/>
            <person name="McCusker W."/>
            <person name="McDonough S."/>
            <person name="Mehta T."/>
            <person name="Meldrim J."/>
            <person name="Meneus L."/>
            <person name="Mihai O."/>
            <person name="Mihalev A."/>
            <person name="Mihova T."/>
            <person name="Mittelman R."/>
            <person name="Mlenga V."/>
            <person name="Montmayeur A."/>
            <person name="Mulrain L."/>
            <person name="Navidi A."/>
            <person name="Naylor J."/>
            <person name="Negash T."/>
            <person name="Nguyen T."/>
            <person name="Nguyen N."/>
            <person name="Nicol R."/>
            <person name="Norbu C."/>
            <person name="Norbu N."/>
            <person name="Novod N."/>
            <person name="O'Neill B."/>
            <person name="Osman S."/>
            <person name="Markiewicz E."/>
            <person name="Oyono O.L."/>
            <person name="Patti C."/>
            <person name="Phunkhang P."/>
            <person name="Pierre F."/>
            <person name="Priest M."/>
            <person name="Raghuraman S."/>
            <person name="Rege F."/>
            <person name="Reyes R."/>
            <person name="Rise C."/>
            <person name="Rogov P."/>
            <person name="Ross K."/>
            <person name="Ryan E."/>
            <person name="Settipalli S."/>
            <person name="Shea T."/>
            <person name="Sherpa N."/>
            <person name="Shi L."/>
            <person name="Shih D."/>
            <person name="Sparrow T."/>
            <person name="Spaulding J."/>
            <person name="Stalker J."/>
            <person name="Stange-Thomann N."/>
            <person name="Stavropoulos S."/>
            <person name="Stone C."/>
            <person name="Strader C."/>
            <person name="Tesfaye S."/>
            <person name="Thomson T."/>
            <person name="Thoulutsang Y."/>
            <person name="Thoulutsang D."/>
            <person name="Topham K."/>
            <person name="Topping I."/>
            <person name="Tsamla T."/>
            <person name="Vassiliev H."/>
            <person name="Vo A."/>
            <person name="Wangchuk T."/>
            <person name="Wangdi T."/>
            <person name="Weiand M."/>
            <person name="Wilkinson J."/>
            <person name="Wilson A."/>
            <person name="Yadav S."/>
            <person name="Young G."/>
            <person name="Yu Q."/>
            <person name="Zembek L."/>
            <person name="Zhong D."/>
            <person name="Zimmer A."/>
            <person name="Zwirko Z."/>
            <person name="Jaffe D.B."/>
            <person name="Alvarez P."/>
            <person name="Brockman W."/>
            <person name="Butler J."/>
            <person name="Chin C."/>
            <person name="Gnerre S."/>
            <person name="Grabherr M."/>
            <person name="Kleber M."/>
            <person name="Mauceli E."/>
            <person name="MacCallum I."/>
        </authorList>
    </citation>
    <scope>NUCLEOTIDE SEQUENCE [LARGE SCALE GENOMIC DNA]</scope>
    <source>
        <strain evidence="3">Tucson 14024-0371.13</strain>
    </source>
</reference>
<gene>
    <name evidence="2" type="primary">Dana\GF19669</name>
    <name evidence="2" type="synonym">dana_GLEANR_22074</name>
    <name evidence="2" type="ORF">GF19669</name>
</gene>
<dbReference type="FunCoup" id="B3MMP3">
    <property type="interactions" value="21"/>
</dbReference>
<dbReference type="Proteomes" id="UP000007801">
    <property type="component" value="Unassembled WGS sequence"/>
</dbReference>
<evidence type="ECO:0000313" key="2">
    <source>
        <dbReference type="EMBL" id="EDV31934.1"/>
    </source>
</evidence>
<dbReference type="PhylomeDB" id="B3MMP3"/>
<dbReference type="InParanoid" id="B3MMP3"/>
<protein>
    <recommendedName>
        <fullName evidence="4">Fork-head domain-containing protein</fullName>
    </recommendedName>
</protein>
<dbReference type="HOGENOM" id="CLU_2485626_0_0_1"/>
<dbReference type="KEGG" id="dan:6502419"/>
<accession>B3MMP3</accession>
<proteinExistence type="predicted"/>
<feature type="signal peptide" evidence="1">
    <location>
        <begin position="1"/>
        <end position="23"/>
    </location>
</feature>
<keyword evidence="1" id="KW-0732">Signal</keyword>
<evidence type="ECO:0000313" key="3">
    <source>
        <dbReference type="Proteomes" id="UP000007801"/>
    </source>
</evidence>
<dbReference type="AlphaFoldDB" id="B3MMP3"/>
<evidence type="ECO:0008006" key="4">
    <source>
        <dbReference type="Google" id="ProtNLM"/>
    </source>
</evidence>
<keyword evidence="3" id="KW-1185">Reference proteome</keyword>
<name>B3MMP3_DROAN</name>
<dbReference type="OrthoDB" id="7842313at2759"/>
<feature type="chain" id="PRO_5002790541" description="Fork-head domain-containing protein" evidence="1">
    <location>
        <begin position="24"/>
        <end position="87"/>
    </location>
</feature>